<evidence type="ECO:0000256" key="5">
    <source>
        <dbReference type="ARBA" id="ARBA00023002"/>
    </source>
</evidence>
<evidence type="ECO:0000259" key="6">
    <source>
        <dbReference type="Pfam" id="PF00441"/>
    </source>
</evidence>
<dbReference type="Pfam" id="PF02771">
    <property type="entry name" value="Acyl-CoA_dh_N"/>
    <property type="match status" value="1"/>
</dbReference>
<dbReference type="Proteomes" id="UP000317573">
    <property type="component" value="Unassembled WGS sequence"/>
</dbReference>
<dbReference type="InterPro" id="IPR037069">
    <property type="entry name" value="AcylCoA_DH/ox_N_sf"/>
</dbReference>
<dbReference type="Pfam" id="PF00441">
    <property type="entry name" value="Acyl-CoA_dh_1"/>
    <property type="match status" value="1"/>
</dbReference>
<dbReference type="InterPro" id="IPR036250">
    <property type="entry name" value="AcylCo_DH-like_C"/>
</dbReference>
<feature type="domain" description="Acyl-CoA dehydrogenase/oxidase C-terminal" evidence="6">
    <location>
        <begin position="199"/>
        <end position="335"/>
    </location>
</feature>
<evidence type="ECO:0000259" key="7">
    <source>
        <dbReference type="Pfam" id="PF02771"/>
    </source>
</evidence>
<organism evidence="8 9">
    <name type="scientific">Rhodococcus rhodochrous J45</name>
    <dbReference type="NCBI Taxonomy" id="935266"/>
    <lineage>
        <taxon>Bacteria</taxon>
        <taxon>Bacillati</taxon>
        <taxon>Actinomycetota</taxon>
        <taxon>Actinomycetes</taxon>
        <taxon>Mycobacteriales</taxon>
        <taxon>Nocardiaceae</taxon>
        <taxon>Rhodococcus</taxon>
    </lineage>
</organism>
<dbReference type="PANTHER" id="PTHR43884">
    <property type="entry name" value="ACYL-COA DEHYDROGENASE"/>
    <property type="match status" value="1"/>
</dbReference>
<comment type="similarity">
    <text evidence="2">Belongs to the acyl-CoA dehydrogenase family.</text>
</comment>
<dbReference type="PANTHER" id="PTHR43884:SF20">
    <property type="entry name" value="ACYL-COA DEHYDROGENASE FADE28"/>
    <property type="match status" value="1"/>
</dbReference>
<keyword evidence="5" id="KW-0560">Oxidoreductase</keyword>
<sequence>MDTDEGYDPAVWAQMGEQLALQGLHIPEEFGGSGYGYVELCVVLEELGASLAGGPFFASAVLAASAVMESGDHAARKDLLPSLADGSTIGTVAFADRHGRWDTSSDQTVATRTRDRYLLTGTKSYVLDGSIADVVVVTAELDGELSLFVVSGRADGLTKDRLPTMDLTRKQATLTFNGTPARLLGEPGDATAVLDRVLALACVALANENVGGLRAVLDQSVQYAKERYQFGRPIGSFQAVKHMCADILVDLEGAKSAAYFAAHSTADDQRLPIASSLAKSYTGEAYFRAASANIQIHGGLGFTWEHPAHLYFKRAKSAELLFGDSIYHRSLLAGALQLR</sequence>
<proteinExistence type="inferred from homology"/>
<evidence type="ECO:0000256" key="3">
    <source>
        <dbReference type="ARBA" id="ARBA00022630"/>
    </source>
</evidence>
<reference evidence="8 9" key="1">
    <citation type="submission" date="2019-07" db="EMBL/GenBank/DDBJ databases">
        <title>Genome sequencing of lignin-degrading bacterial isolates.</title>
        <authorList>
            <person name="Gladden J."/>
        </authorList>
    </citation>
    <scope>NUCLEOTIDE SEQUENCE [LARGE SCALE GENOMIC DNA]</scope>
    <source>
        <strain evidence="8 9">J45</strain>
    </source>
</reference>
<dbReference type="Gene3D" id="1.10.540.10">
    <property type="entry name" value="Acyl-CoA dehydrogenase/oxidase, N-terminal domain"/>
    <property type="match status" value="1"/>
</dbReference>
<dbReference type="GO" id="GO:0003995">
    <property type="term" value="F:acyl-CoA dehydrogenase activity"/>
    <property type="evidence" value="ECO:0007669"/>
    <property type="project" value="TreeGrafter"/>
</dbReference>
<evidence type="ECO:0000256" key="2">
    <source>
        <dbReference type="ARBA" id="ARBA00009347"/>
    </source>
</evidence>
<comment type="caution">
    <text evidence="8">The sequence shown here is derived from an EMBL/GenBank/DDBJ whole genome shotgun (WGS) entry which is preliminary data.</text>
</comment>
<dbReference type="Gene3D" id="1.20.140.10">
    <property type="entry name" value="Butyryl-CoA Dehydrogenase, subunit A, domain 3"/>
    <property type="match status" value="1"/>
</dbReference>
<evidence type="ECO:0000313" key="8">
    <source>
        <dbReference type="EMBL" id="TWH17986.1"/>
    </source>
</evidence>
<dbReference type="InterPro" id="IPR013786">
    <property type="entry name" value="AcylCoA_DH/ox_N"/>
</dbReference>
<dbReference type="SUPFAM" id="SSF56645">
    <property type="entry name" value="Acyl-CoA dehydrogenase NM domain-like"/>
    <property type="match status" value="1"/>
</dbReference>
<keyword evidence="3" id="KW-0285">Flavoprotein</keyword>
<keyword evidence="4" id="KW-0274">FAD</keyword>
<accession>A0A562E795</accession>
<gene>
    <name evidence="8" type="ORF">L618_001600000300</name>
</gene>
<comment type="cofactor">
    <cofactor evidence="1">
        <name>FAD</name>
        <dbReference type="ChEBI" id="CHEBI:57692"/>
    </cofactor>
</comment>
<evidence type="ECO:0000256" key="1">
    <source>
        <dbReference type="ARBA" id="ARBA00001974"/>
    </source>
</evidence>
<dbReference type="InterPro" id="IPR009075">
    <property type="entry name" value="AcylCo_DH/oxidase_C"/>
</dbReference>
<name>A0A562E795_RHORH</name>
<dbReference type="SUPFAM" id="SSF47203">
    <property type="entry name" value="Acyl-CoA dehydrogenase C-terminal domain-like"/>
    <property type="match status" value="1"/>
</dbReference>
<feature type="domain" description="Acyl-CoA dehydrogenase/oxidase N-terminal" evidence="7">
    <location>
        <begin position="2"/>
        <end position="86"/>
    </location>
</feature>
<evidence type="ECO:0000256" key="4">
    <source>
        <dbReference type="ARBA" id="ARBA00022827"/>
    </source>
</evidence>
<dbReference type="InterPro" id="IPR009100">
    <property type="entry name" value="AcylCoA_DH/oxidase_NM_dom_sf"/>
</dbReference>
<dbReference type="EMBL" id="VLJT01000013">
    <property type="protein sequence ID" value="TWH17986.1"/>
    <property type="molecule type" value="Genomic_DNA"/>
</dbReference>
<dbReference type="AlphaFoldDB" id="A0A562E795"/>
<dbReference type="Gene3D" id="2.40.110.10">
    <property type="entry name" value="Butyryl-CoA Dehydrogenase, subunit A, domain 2"/>
    <property type="match status" value="1"/>
</dbReference>
<protein>
    <submittedName>
        <fullName evidence="8">Alkylation response protein AidB-like acyl-CoA dehydrogenase</fullName>
    </submittedName>
</protein>
<dbReference type="GO" id="GO:0050660">
    <property type="term" value="F:flavin adenine dinucleotide binding"/>
    <property type="evidence" value="ECO:0007669"/>
    <property type="project" value="InterPro"/>
</dbReference>
<dbReference type="InterPro" id="IPR046373">
    <property type="entry name" value="Acyl-CoA_Oxase/DH_mid-dom_sf"/>
</dbReference>
<evidence type="ECO:0000313" key="9">
    <source>
        <dbReference type="Proteomes" id="UP000317573"/>
    </source>
</evidence>
<dbReference type="CDD" id="cd00567">
    <property type="entry name" value="ACAD"/>
    <property type="match status" value="1"/>
</dbReference>